<accession>A0A5P8NXW1</accession>
<dbReference type="InterPro" id="IPR036412">
    <property type="entry name" value="HAD-like_sf"/>
</dbReference>
<dbReference type="InterPro" id="IPR006439">
    <property type="entry name" value="HAD-SF_hydro_IA"/>
</dbReference>
<comment type="catalytic activity">
    <reaction evidence="1">
        <text>2-phosphoglycolate + H2O = glycolate + phosphate</text>
        <dbReference type="Rhea" id="RHEA:14369"/>
        <dbReference type="ChEBI" id="CHEBI:15377"/>
        <dbReference type="ChEBI" id="CHEBI:29805"/>
        <dbReference type="ChEBI" id="CHEBI:43474"/>
        <dbReference type="ChEBI" id="CHEBI:58033"/>
        <dbReference type="EC" id="3.1.3.18"/>
    </reaction>
</comment>
<organism evidence="5 6">
    <name type="scientific">Sulfurimonas lithotrophica</name>
    <dbReference type="NCBI Taxonomy" id="2590022"/>
    <lineage>
        <taxon>Bacteria</taxon>
        <taxon>Pseudomonadati</taxon>
        <taxon>Campylobacterota</taxon>
        <taxon>Epsilonproteobacteria</taxon>
        <taxon>Campylobacterales</taxon>
        <taxon>Sulfurimonadaceae</taxon>
        <taxon>Sulfurimonas</taxon>
    </lineage>
</organism>
<dbReference type="AlphaFoldDB" id="A0A5P8NXW1"/>
<dbReference type="InterPro" id="IPR023214">
    <property type="entry name" value="HAD_sf"/>
</dbReference>
<proteinExistence type="inferred from homology"/>
<dbReference type="EC" id="3.1.3.18" evidence="4"/>
<evidence type="ECO:0000313" key="5">
    <source>
        <dbReference type="EMBL" id="QFR48246.1"/>
    </source>
</evidence>
<protein>
    <recommendedName>
        <fullName evidence="4">phosphoglycolate phosphatase</fullName>
        <ecNumber evidence="4">3.1.3.18</ecNumber>
    </recommendedName>
</protein>
<dbReference type="GO" id="GO:0005829">
    <property type="term" value="C:cytosol"/>
    <property type="evidence" value="ECO:0007669"/>
    <property type="project" value="TreeGrafter"/>
</dbReference>
<comment type="similarity">
    <text evidence="3">Belongs to the HAD-like hydrolase superfamily. CbbY/CbbZ/Gph/YieH family.</text>
</comment>
<gene>
    <name evidence="5" type="ORF">FJR48_00310</name>
</gene>
<keyword evidence="6" id="KW-1185">Reference proteome</keyword>
<dbReference type="RefSeq" id="WP_152306189.1">
    <property type="nucleotide sequence ID" value="NZ_CP043617.1"/>
</dbReference>
<sequence length="217" mass="25296">MKKYILFDNDGVLIETEMWYFEASKRALKEFFDLELTFHRYMDIMAKGKRAWVIAEEAGISEEKIVIAREQRDRYYQEYIKTKDITIDGVIETLKCLNRDYKMGIVTTSRRVDFELAHKGRGIVDYMEFVLCVEDYPNSKPHPDPYLKGLELFSASRDECIIIEDSKRGLSSAVNAGIECIIVHNEFTKTHDFSAATYRVKKITQLPELLNSIHCNK</sequence>
<dbReference type="GO" id="GO:0006281">
    <property type="term" value="P:DNA repair"/>
    <property type="evidence" value="ECO:0007669"/>
    <property type="project" value="TreeGrafter"/>
</dbReference>
<dbReference type="Gene3D" id="3.40.50.1000">
    <property type="entry name" value="HAD superfamily/HAD-like"/>
    <property type="match status" value="1"/>
</dbReference>
<dbReference type="SUPFAM" id="SSF56784">
    <property type="entry name" value="HAD-like"/>
    <property type="match status" value="1"/>
</dbReference>
<dbReference type="NCBIfam" id="TIGR01509">
    <property type="entry name" value="HAD-SF-IA-v3"/>
    <property type="match status" value="1"/>
</dbReference>
<dbReference type="EMBL" id="CP043617">
    <property type="protein sequence ID" value="QFR48246.1"/>
    <property type="molecule type" value="Genomic_DNA"/>
</dbReference>
<dbReference type="Proteomes" id="UP000326944">
    <property type="component" value="Chromosome"/>
</dbReference>
<evidence type="ECO:0000313" key="6">
    <source>
        <dbReference type="Proteomes" id="UP000326944"/>
    </source>
</evidence>
<comment type="pathway">
    <text evidence="2">Organic acid metabolism; glycolate biosynthesis; glycolate from 2-phosphoglycolate: step 1/1.</text>
</comment>
<dbReference type="GO" id="GO:0008967">
    <property type="term" value="F:phosphoglycolate phosphatase activity"/>
    <property type="evidence" value="ECO:0007669"/>
    <property type="project" value="UniProtKB-EC"/>
</dbReference>
<dbReference type="SFLD" id="SFLDG01129">
    <property type="entry name" value="C1.5:_HAD__Beta-PGM__Phosphata"/>
    <property type="match status" value="1"/>
</dbReference>
<name>A0A5P8NXW1_9BACT</name>
<evidence type="ECO:0000256" key="4">
    <source>
        <dbReference type="ARBA" id="ARBA00013078"/>
    </source>
</evidence>
<evidence type="ECO:0000256" key="1">
    <source>
        <dbReference type="ARBA" id="ARBA00000830"/>
    </source>
</evidence>
<dbReference type="OrthoDB" id="9792518at2"/>
<dbReference type="SFLD" id="SFLDS00003">
    <property type="entry name" value="Haloacid_Dehalogenase"/>
    <property type="match status" value="1"/>
</dbReference>
<evidence type="ECO:0000256" key="2">
    <source>
        <dbReference type="ARBA" id="ARBA00004818"/>
    </source>
</evidence>
<dbReference type="Pfam" id="PF13419">
    <property type="entry name" value="HAD_2"/>
    <property type="match status" value="1"/>
</dbReference>
<dbReference type="InterPro" id="IPR050155">
    <property type="entry name" value="HAD-like_hydrolase_sf"/>
</dbReference>
<dbReference type="KEGG" id="sulg:FJR48_00310"/>
<dbReference type="Gene3D" id="1.10.150.240">
    <property type="entry name" value="Putative phosphatase, domain 2"/>
    <property type="match status" value="1"/>
</dbReference>
<dbReference type="InterPro" id="IPR023198">
    <property type="entry name" value="PGP-like_dom2"/>
</dbReference>
<dbReference type="InterPro" id="IPR041492">
    <property type="entry name" value="HAD_2"/>
</dbReference>
<evidence type="ECO:0000256" key="3">
    <source>
        <dbReference type="ARBA" id="ARBA00006171"/>
    </source>
</evidence>
<dbReference type="PANTHER" id="PTHR43434">
    <property type="entry name" value="PHOSPHOGLYCOLATE PHOSPHATASE"/>
    <property type="match status" value="1"/>
</dbReference>
<reference evidence="5 6" key="1">
    <citation type="submission" date="2019-09" db="EMBL/GenBank/DDBJ databases">
        <title>Sulfurimonas gotlandica sp. nov., a chemoautotrophic and psychrotolerant epsilonproteobacterium isolated from a pelagic redoxcline, and an emended description of the genus Sulfurimonas.</title>
        <authorList>
            <person name="Wang S."/>
            <person name="Jiang L."/>
            <person name="Shao S."/>
        </authorList>
    </citation>
    <scope>NUCLEOTIDE SEQUENCE [LARGE SCALE GENOMIC DNA]</scope>
    <source>
        <strain evidence="5 6">GYSZ_1</strain>
    </source>
</reference>
<dbReference type="PANTHER" id="PTHR43434:SF1">
    <property type="entry name" value="PHOSPHOGLYCOLATE PHOSPHATASE"/>
    <property type="match status" value="1"/>
</dbReference>